<dbReference type="InterPro" id="IPR019734">
    <property type="entry name" value="TPR_rpt"/>
</dbReference>
<dbReference type="InterPro" id="IPR011990">
    <property type="entry name" value="TPR-like_helical_dom_sf"/>
</dbReference>
<dbReference type="RefSeq" id="WP_130557527.1">
    <property type="nucleotide sequence ID" value="NZ_AP028947.1"/>
</dbReference>
<dbReference type="Pfam" id="PF05420">
    <property type="entry name" value="BCSC_C"/>
    <property type="match status" value="1"/>
</dbReference>
<evidence type="ECO:0000256" key="1">
    <source>
        <dbReference type="ARBA" id="ARBA00005186"/>
    </source>
</evidence>
<feature type="domain" description="Cellulose synthase operon C C-terminal" evidence="9">
    <location>
        <begin position="448"/>
        <end position="784"/>
    </location>
</feature>
<keyword evidence="2 8" id="KW-0732">Signal</keyword>
<sequence>MAKARTFNWRSRALALAIRGCFATSTATFFALPALAAVDAQQSNVRALSDKGIYWYERFRFDLAVQSFNKVLLIDPANASALRWQGLIDLARGDVQAANVWLGKLQITHGNHPFAIELQQAITLAGEKRQQLAELRYLADSEKAPADLPKKLQALLPQPPLGDAAVQIYKLMGRTPEGRAKARPIALELARRFPEDKRYKALLADLGAASAQPVGNSLQITRNSPASAPRGAATAAKPADIATQDAPATVPTAPVPDAAPELSAFEQGQQLADQAQRLIDAGDKTAAARNLQQAVDLNPTYPWFRYDLATLLDDQGDAESKQSARKIMDEGLSQNKGQEMRFASALLAARQDRGMDALALMNAVPKTEWTEGMSALEKRVSYGQYLNSLRTLQQESQFNAIATALGSAPRWRAEPEVQDIEQSLRRKQQVRVRMSYENALIDGDEGVSKINSNEIPLQIDLPLDFEKTLFVRADTLNANSGRVNLATTTNFAKLGTTIPTDPAIANERLDQNFKGHVLGVGVQTDQYRIDLGTTVGDYPVNDWVGGLQWRTNLGNGSLRLELARRMVNGSALSTTGAIDPLTGERWGGARRNGVSAVYYEALSPTLDFVGIARANLITGENIPDNTEFNLQGIVGKTVFQRPGHRVEVGASLFLWSFEKNLRFYTFGQGGYYSPQAFGSLSFPVTWTGNVNGWSWQMQARIGASESREDDANLYPLNPELAAAAAAQGNATIETGGPGGGTSTGLRLALERQVLNNFVLGGYFEIDRSEGYNPDRLQLYLKYSFGDFFELSVPPEGVAPYSRF</sequence>
<evidence type="ECO:0000256" key="3">
    <source>
        <dbReference type="ARBA" id="ARBA00022737"/>
    </source>
</evidence>
<feature type="signal peptide" evidence="8">
    <location>
        <begin position="1"/>
        <end position="36"/>
    </location>
</feature>
<name>A0AA86J462_9BURK</name>
<dbReference type="EMBL" id="AP028947">
    <property type="protein sequence ID" value="BET27391.1"/>
    <property type="molecule type" value="Genomic_DNA"/>
</dbReference>
<feature type="chain" id="PRO_5041685248" description="Cellulose synthase operon C C-terminal domain-containing protein" evidence="8">
    <location>
        <begin position="37"/>
        <end position="803"/>
    </location>
</feature>
<gene>
    <name evidence="10" type="ORF">RGQ30_28920</name>
</gene>
<dbReference type="Proteomes" id="UP001329151">
    <property type="component" value="Chromosome"/>
</dbReference>
<dbReference type="AlphaFoldDB" id="A0AA86J462"/>
<comment type="pathway">
    <text evidence="1">Glycan metabolism; bacterial cellulose biosynthesis.</text>
</comment>
<evidence type="ECO:0000256" key="5">
    <source>
        <dbReference type="ARBA" id="ARBA00022916"/>
    </source>
</evidence>
<reference evidence="10 11" key="1">
    <citation type="submission" date="2023-10" db="EMBL/GenBank/DDBJ databases">
        <title>Complete Genome Sequence of Limnobacter thiooxidans CS-K2T, Isolated from freshwater lake sediments in Bavaria, Germany.</title>
        <authorList>
            <person name="Naruki M."/>
            <person name="Watanabe A."/>
            <person name="Warashina T."/>
            <person name="Morita T."/>
            <person name="Arakawa K."/>
        </authorList>
    </citation>
    <scope>NUCLEOTIDE SEQUENCE [LARGE SCALE GENOMIC DNA]</scope>
    <source>
        <strain evidence="10 11">CS-K2</strain>
    </source>
</reference>
<evidence type="ECO:0000259" key="9">
    <source>
        <dbReference type="Pfam" id="PF05420"/>
    </source>
</evidence>
<dbReference type="Pfam" id="PF14559">
    <property type="entry name" value="TPR_19"/>
    <property type="match status" value="1"/>
</dbReference>
<proteinExistence type="predicted"/>
<protein>
    <recommendedName>
        <fullName evidence="9">Cellulose synthase operon C C-terminal domain-containing protein</fullName>
    </recommendedName>
</protein>
<accession>A0AA86J462</accession>
<dbReference type="PROSITE" id="PS50005">
    <property type="entry name" value="TPR"/>
    <property type="match status" value="1"/>
</dbReference>
<dbReference type="GO" id="GO:0030244">
    <property type="term" value="P:cellulose biosynthetic process"/>
    <property type="evidence" value="ECO:0007669"/>
    <property type="project" value="UniProtKB-KW"/>
</dbReference>
<evidence type="ECO:0000256" key="7">
    <source>
        <dbReference type="SAM" id="MobiDB-lite"/>
    </source>
</evidence>
<evidence type="ECO:0000256" key="2">
    <source>
        <dbReference type="ARBA" id="ARBA00022729"/>
    </source>
</evidence>
<keyword evidence="11" id="KW-1185">Reference proteome</keyword>
<feature type="compositionally biased region" description="Low complexity" evidence="7">
    <location>
        <begin position="225"/>
        <end position="258"/>
    </location>
</feature>
<keyword evidence="5" id="KW-0135">Cellulose biosynthesis</keyword>
<dbReference type="SUPFAM" id="SSF48452">
    <property type="entry name" value="TPR-like"/>
    <property type="match status" value="1"/>
</dbReference>
<evidence type="ECO:0000313" key="11">
    <source>
        <dbReference type="Proteomes" id="UP001329151"/>
    </source>
</evidence>
<organism evidence="10 11">
    <name type="scientific">Limnobacter thiooxidans</name>
    <dbReference type="NCBI Taxonomy" id="131080"/>
    <lineage>
        <taxon>Bacteria</taxon>
        <taxon>Pseudomonadati</taxon>
        <taxon>Pseudomonadota</taxon>
        <taxon>Betaproteobacteria</taxon>
        <taxon>Burkholderiales</taxon>
        <taxon>Burkholderiaceae</taxon>
        <taxon>Limnobacter</taxon>
    </lineage>
</organism>
<evidence type="ECO:0000256" key="8">
    <source>
        <dbReference type="SAM" id="SignalP"/>
    </source>
</evidence>
<evidence type="ECO:0000313" key="10">
    <source>
        <dbReference type="EMBL" id="BET27391.1"/>
    </source>
</evidence>
<keyword evidence="4 6" id="KW-0802">TPR repeat</keyword>
<dbReference type="GO" id="GO:0019867">
    <property type="term" value="C:outer membrane"/>
    <property type="evidence" value="ECO:0007669"/>
    <property type="project" value="InterPro"/>
</dbReference>
<dbReference type="InterPro" id="IPR008410">
    <property type="entry name" value="BCSC_C"/>
</dbReference>
<feature type="region of interest" description="Disordered" evidence="7">
    <location>
        <begin position="217"/>
        <end position="258"/>
    </location>
</feature>
<evidence type="ECO:0000256" key="4">
    <source>
        <dbReference type="ARBA" id="ARBA00022803"/>
    </source>
</evidence>
<dbReference type="KEGG" id="lto:RGQ30_28920"/>
<feature type="repeat" description="TPR" evidence="6">
    <location>
        <begin position="45"/>
        <end position="78"/>
    </location>
</feature>
<keyword evidence="3" id="KW-0677">Repeat</keyword>
<evidence type="ECO:0000256" key="6">
    <source>
        <dbReference type="PROSITE-ProRule" id="PRU00339"/>
    </source>
</evidence>
<dbReference type="Gene3D" id="1.25.40.10">
    <property type="entry name" value="Tetratricopeptide repeat domain"/>
    <property type="match status" value="2"/>
</dbReference>
<dbReference type="SMART" id="SM00028">
    <property type="entry name" value="TPR"/>
    <property type="match status" value="2"/>
</dbReference>